<evidence type="ECO:0000313" key="2">
    <source>
        <dbReference type="EMBL" id="MEQ2201744.1"/>
    </source>
</evidence>
<comment type="caution">
    <text evidence="2">The sequence shown here is derived from an EMBL/GenBank/DDBJ whole genome shotgun (WGS) entry which is preliminary data.</text>
</comment>
<sequence>LVQGQASMNQPGLKSDGLVDVLQRARQQQEGGENPLTSGFHDPATCPDSGRWSRHGLKNWTPSLYRRLFTGKVESRLALCNQPRAVHSTREGWLLYLLRWLHTQGSQRGPNQPEGLWSSLGEGSAAAWL</sequence>
<name>A0ABV0R0V3_9TELE</name>
<accession>A0ABV0R0V3</accession>
<organism evidence="2 3">
    <name type="scientific">Xenoophorus captivus</name>
    <dbReference type="NCBI Taxonomy" id="1517983"/>
    <lineage>
        <taxon>Eukaryota</taxon>
        <taxon>Metazoa</taxon>
        <taxon>Chordata</taxon>
        <taxon>Craniata</taxon>
        <taxon>Vertebrata</taxon>
        <taxon>Euteleostomi</taxon>
        <taxon>Actinopterygii</taxon>
        <taxon>Neopterygii</taxon>
        <taxon>Teleostei</taxon>
        <taxon>Neoteleostei</taxon>
        <taxon>Acanthomorphata</taxon>
        <taxon>Ovalentaria</taxon>
        <taxon>Atherinomorphae</taxon>
        <taxon>Cyprinodontiformes</taxon>
        <taxon>Goodeidae</taxon>
        <taxon>Xenoophorus</taxon>
    </lineage>
</organism>
<keyword evidence="3" id="KW-1185">Reference proteome</keyword>
<evidence type="ECO:0000256" key="1">
    <source>
        <dbReference type="SAM" id="MobiDB-lite"/>
    </source>
</evidence>
<gene>
    <name evidence="2" type="ORF">XENOCAPTIV_017358</name>
</gene>
<protein>
    <submittedName>
        <fullName evidence="2">Uncharacterized protein</fullName>
    </submittedName>
</protein>
<dbReference type="EMBL" id="JAHRIN010028824">
    <property type="protein sequence ID" value="MEQ2201744.1"/>
    <property type="molecule type" value="Genomic_DNA"/>
</dbReference>
<feature type="non-terminal residue" evidence="2">
    <location>
        <position position="1"/>
    </location>
</feature>
<evidence type="ECO:0000313" key="3">
    <source>
        <dbReference type="Proteomes" id="UP001434883"/>
    </source>
</evidence>
<feature type="region of interest" description="Disordered" evidence="1">
    <location>
        <begin position="107"/>
        <end position="129"/>
    </location>
</feature>
<proteinExistence type="predicted"/>
<dbReference type="Proteomes" id="UP001434883">
    <property type="component" value="Unassembled WGS sequence"/>
</dbReference>
<reference evidence="2 3" key="1">
    <citation type="submission" date="2021-06" db="EMBL/GenBank/DDBJ databases">
        <authorList>
            <person name="Palmer J.M."/>
        </authorList>
    </citation>
    <scope>NUCLEOTIDE SEQUENCE [LARGE SCALE GENOMIC DNA]</scope>
    <source>
        <strain evidence="2 3">XC_2019</strain>
        <tissue evidence="2">Muscle</tissue>
    </source>
</reference>